<evidence type="ECO:0000313" key="4">
    <source>
        <dbReference type="EMBL" id="CEK83483.1"/>
    </source>
</evidence>
<gene>
    <name evidence="4" type="primary">ORF137302</name>
    <name evidence="2" type="synonym">ORF137281</name>
    <name evidence="3" type="synonym">ORF137290</name>
</gene>
<dbReference type="EMBL" id="HACG01036616">
    <property type="protein sequence ID" value="CEK83481.1"/>
    <property type="molecule type" value="Transcribed_RNA"/>
</dbReference>
<feature type="region of interest" description="Disordered" evidence="1">
    <location>
        <begin position="33"/>
        <end position="53"/>
    </location>
</feature>
<dbReference type="AlphaFoldDB" id="A0A0B7ARK8"/>
<feature type="compositionally biased region" description="Basic and acidic residues" evidence="1">
    <location>
        <begin position="42"/>
        <end position="53"/>
    </location>
</feature>
<dbReference type="EMBL" id="HACG01036618">
    <property type="protein sequence ID" value="CEK83483.1"/>
    <property type="molecule type" value="Transcribed_RNA"/>
</dbReference>
<accession>A0A0B7ARK8</accession>
<evidence type="ECO:0000313" key="3">
    <source>
        <dbReference type="EMBL" id="CEK83481.1"/>
    </source>
</evidence>
<evidence type="ECO:0000313" key="2">
    <source>
        <dbReference type="EMBL" id="CEK83479.1"/>
    </source>
</evidence>
<reference evidence="4" key="1">
    <citation type="submission" date="2014-12" db="EMBL/GenBank/DDBJ databases">
        <title>Insight into the proteome of Arion vulgaris.</title>
        <authorList>
            <person name="Aradska J."/>
            <person name="Bulat T."/>
            <person name="Smidak R."/>
            <person name="Sarate P."/>
            <person name="Gangsoo J."/>
            <person name="Sialana F."/>
            <person name="Bilban M."/>
            <person name="Lubec G."/>
        </authorList>
    </citation>
    <scope>NUCLEOTIDE SEQUENCE</scope>
    <source>
        <tissue evidence="4">Skin</tissue>
    </source>
</reference>
<sequence>MTPSWSSLIHAPSFPKRPCYSCSQACEESKNENSLVGALTTRSEDARPGRDKRARGWDLGVTITPDCQH</sequence>
<dbReference type="EMBL" id="HACG01036614">
    <property type="protein sequence ID" value="CEK83479.1"/>
    <property type="molecule type" value="Transcribed_RNA"/>
</dbReference>
<proteinExistence type="predicted"/>
<protein>
    <submittedName>
        <fullName evidence="4">Uncharacterized protein</fullName>
    </submittedName>
</protein>
<evidence type="ECO:0000256" key="1">
    <source>
        <dbReference type="SAM" id="MobiDB-lite"/>
    </source>
</evidence>
<organism evidence="4">
    <name type="scientific">Arion vulgaris</name>
    <dbReference type="NCBI Taxonomy" id="1028688"/>
    <lineage>
        <taxon>Eukaryota</taxon>
        <taxon>Metazoa</taxon>
        <taxon>Spiralia</taxon>
        <taxon>Lophotrochozoa</taxon>
        <taxon>Mollusca</taxon>
        <taxon>Gastropoda</taxon>
        <taxon>Heterobranchia</taxon>
        <taxon>Euthyneura</taxon>
        <taxon>Panpulmonata</taxon>
        <taxon>Eupulmonata</taxon>
        <taxon>Stylommatophora</taxon>
        <taxon>Helicina</taxon>
        <taxon>Arionoidea</taxon>
        <taxon>Arionidae</taxon>
        <taxon>Arion</taxon>
    </lineage>
</organism>
<name>A0A0B7ARK8_9EUPU</name>